<evidence type="ECO:0000256" key="1">
    <source>
        <dbReference type="SAM" id="MobiDB-lite"/>
    </source>
</evidence>
<proteinExistence type="predicted"/>
<dbReference type="Proteomes" id="UP000054270">
    <property type="component" value="Unassembled WGS sequence"/>
</dbReference>
<organism evidence="3 4">
    <name type="scientific">Hypholoma sublateritium (strain FD-334 SS-4)</name>
    <dbReference type="NCBI Taxonomy" id="945553"/>
    <lineage>
        <taxon>Eukaryota</taxon>
        <taxon>Fungi</taxon>
        <taxon>Dikarya</taxon>
        <taxon>Basidiomycota</taxon>
        <taxon>Agaricomycotina</taxon>
        <taxon>Agaricomycetes</taxon>
        <taxon>Agaricomycetidae</taxon>
        <taxon>Agaricales</taxon>
        <taxon>Agaricineae</taxon>
        <taxon>Strophariaceae</taxon>
        <taxon>Hypholoma</taxon>
    </lineage>
</organism>
<gene>
    <name evidence="3" type="ORF">HYPSUDRAFT_204744</name>
    <name evidence="2" type="ORF">HYPSUDRAFT_207432</name>
</gene>
<sequence length="222" mass="25113">MNSIGAVQQPAPSNDKENIPPEEPPVWALLAKDNLLTRDLGVDWVECVNLWFKIEGKLGYGVVSGTRNALPQTRLRPEEWHKFALKARGSGGVRKYEAQPTISDSAEYGISLVKWWHAMQPDDRQSADAMPEATYFLPDGAWNSLLKAGPNGLISLLTLSAWWGQALFSRTQWQDNSAEQWIIFKADLKLTLQAMFDSIVHASEFLRSSYYFFLCVLFDWST</sequence>
<dbReference type="STRING" id="945553.A0A0D2NQX5"/>
<reference evidence="4" key="1">
    <citation type="submission" date="2014-04" db="EMBL/GenBank/DDBJ databases">
        <title>Evolutionary Origins and Diversification of the Mycorrhizal Mutualists.</title>
        <authorList>
            <consortium name="DOE Joint Genome Institute"/>
            <consortium name="Mycorrhizal Genomics Consortium"/>
            <person name="Kohler A."/>
            <person name="Kuo A."/>
            <person name="Nagy L.G."/>
            <person name="Floudas D."/>
            <person name="Copeland A."/>
            <person name="Barry K.W."/>
            <person name="Cichocki N."/>
            <person name="Veneault-Fourrey C."/>
            <person name="LaButti K."/>
            <person name="Lindquist E.A."/>
            <person name="Lipzen A."/>
            <person name="Lundell T."/>
            <person name="Morin E."/>
            <person name="Murat C."/>
            <person name="Riley R."/>
            <person name="Ohm R."/>
            <person name="Sun H."/>
            <person name="Tunlid A."/>
            <person name="Henrissat B."/>
            <person name="Grigoriev I.V."/>
            <person name="Hibbett D.S."/>
            <person name="Martin F."/>
        </authorList>
    </citation>
    <scope>NUCLEOTIDE SEQUENCE [LARGE SCALE GENOMIC DNA]</scope>
    <source>
        <strain evidence="4">FD-334 SS-4</strain>
    </source>
</reference>
<keyword evidence="4" id="KW-1185">Reference proteome</keyword>
<dbReference type="AlphaFoldDB" id="A0A0D2NQX5"/>
<evidence type="ECO:0000313" key="4">
    <source>
        <dbReference type="Proteomes" id="UP000054270"/>
    </source>
</evidence>
<dbReference type="EMBL" id="KN817580">
    <property type="protein sequence ID" value="KJA19161.1"/>
    <property type="molecule type" value="Genomic_DNA"/>
</dbReference>
<evidence type="ECO:0000313" key="2">
    <source>
        <dbReference type="EMBL" id="KJA15927.1"/>
    </source>
</evidence>
<reference evidence="3" key="2">
    <citation type="submission" date="2014-04" db="EMBL/GenBank/DDBJ databases">
        <title>Evolutionary Origins and Diversification of the Mycorrhizal Mutualists.</title>
        <authorList>
            <consortium name="DOE Joint Genome Institute"/>
            <person name="Kohler A."/>
            <person name="Kuo A."/>
            <person name="Nagy L.G."/>
            <person name="Floudas D."/>
            <person name="Copeland A."/>
            <person name="Barry K.W."/>
            <person name="Cichocki N."/>
            <person name="Veneault-Fourrey C."/>
            <person name="LaButti K."/>
            <person name="Lindquist E.A."/>
            <person name="Lipzen A."/>
            <person name="Lundell T."/>
            <person name="Morin E."/>
            <person name="Murat C."/>
            <person name="Riley R."/>
            <person name="Ohm R."/>
            <person name="Sun H."/>
            <person name="Tunlid A."/>
            <person name="Henrissat B."/>
            <person name="Grigoriev I.V."/>
            <person name="Hibbett D.S."/>
            <person name="Martin F."/>
            <person name="Consortium M.G."/>
        </authorList>
    </citation>
    <scope>NUCLEOTIDE SEQUENCE [LARGE SCALE GENOMIC DNA]</scope>
    <source>
        <strain evidence="3">FD-334 SS-4</strain>
    </source>
</reference>
<protein>
    <submittedName>
        <fullName evidence="3">Uncharacterized protein</fullName>
    </submittedName>
</protein>
<name>A0A0D2NQX5_HYPSF</name>
<accession>A0A0D2NQX5</accession>
<feature type="region of interest" description="Disordered" evidence="1">
    <location>
        <begin position="1"/>
        <end position="22"/>
    </location>
</feature>
<dbReference type="OrthoDB" id="2683861at2759"/>
<feature type="compositionally biased region" description="Polar residues" evidence="1">
    <location>
        <begin position="1"/>
        <end position="12"/>
    </location>
</feature>
<evidence type="ECO:0000313" key="3">
    <source>
        <dbReference type="EMBL" id="KJA19161.1"/>
    </source>
</evidence>
<dbReference type="EMBL" id="KN817631">
    <property type="protein sequence ID" value="KJA15927.1"/>
    <property type="molecule type" value="Genomic_DNA"/>
</dbReference>